<dbReference type="PANTHER" id="PTHR43736">
    <property type="entry name" value="ADP-RIBOSE PYROPHOSPHATASE"/>
    <property type="match status" value="1"/>
</dbReference>
<dbReference type="GeneID" id="97299305"/>
<evidence type="ECO:0000256" key="1">
    <source>
        <dbReference type="SAM" id="MobiDB-lite"/>
    </source>
</evidence>
<dbReference type="Gene3D" id="3.90.79.10">
    <property type="entry name" value="Nucleoside Triphosphate Pyrophosphohydrolase"/>
    <property type="match status" value="1"/>
</dbReference>
<proteinExistence type="predicted"/>
<evidence type="ECO:0000313" key="4">
    <source>
        <dbReference type="Proteomes" id="UP000317715"/>
    </source>
</evidence>
<dbReference type="Pfam" id="PF00293">
    <property type="entry name" value="NUDIX"/>
    <property type="match status" value="1"/>
</dbReference>
<accession>A0A4Y3NBB8</accession>
<dbReference type="PROSITE" id="PS51462">
    <property type="entry name" value="NUDIX"/>
    <property type="match status" value="1"/>
</dbReference>
<dbReference type="Pfam" id="PF21906">
    <property type="entry name" value="WHD_NrtR"/>
    <property type="match status" value="1"/>
</dbReference>
<evidence type="ECO:0000259" key="2">
    <source>
        <dbReference type="PROSITE" id="PS51462"/>
    </source>
</evidence>
<dbReference type="InterPro" id="IPR036390">
    <property type="entry name" value="WH_DNA-bd_sf"/>
</dbReference>
<dbReference type="InterPro" id="IPR000086">
    <property type="entry name" value="NUDIX_hydrolase_dom"/>
</dbReference>
<dbReference type="EMBL" id="BJMD01000010">
    <property type="protein sequence ID" value="GEB19190.1"/>
    <property type="molecule type" value="Genomic_DNA"/>
</dbReference>
<dbReference type="PANTHER" id="PTHR43736:SF4">
    <property type="entry name" value="SLR1690 PROTEIN"/>
    <property type="match status" value="1"/>
</dbReference>
<dbReference type="GO" id="GO:0016787">
    <property type="term" value="F:hydrolase activity"/>
    <property type="evidence" value="ECO:0007669"/>
    <property type="project" value="UniProtKB-KW"/>
</dbReference>
<dbReference type="SUPFAM" id="SSF55811">
    <property type="entry name" value="Nudix"/>
    <property type="match status" value="1"/>
</dbReference>
<dbReference type="Proteomes" id="UP000317715">
    <property type="component" value="Unassembled WGS sequence"/>
</dbReference>
<gene>
    <name evidence="3" type="ORF">AAU01_19450</name>
</gene>
<protein>
    <submittedName>
        <fullName evidence="3">NUDIX hydrolase</fullName>
    </submittedName>
</protein>
<evidence type="ECO:0000313" key="3">
    <source>
        <dbReference type="EMBL" id="GEB19190.1"/>
    </source>
</evidence>
<dbReference type="CDD" id="cd18873">
    <property type="entry name" value="NUDIX_NadM_like"/>
    <property type="match status" value="1"/>
</dbReference>
<organism evidence="3 4">
    <name type="scientific">Paenarthrobacter aurescens</name>
    <name type="common">Arthrobacter aurescens</name>
    <dbReference type="NCBI Taxonomy" id="43663"/>
    <lineage>
        <taxon>Bacteria</taxon>
        <taxon>Bacillati</taxon>
        <taxon>Actinomycetota</taxon>
        <taxon>Actinomycetes</taxon>
        <taxon>Micrococcales</taxon>
        <taxon>Micrococcaceae</taxon>
        <taxon>Paenarthrobacter</taxon>
    </lineage>
</organism>
<feature type="compositionally biased region" description="Polar residues" evidence="1">
    <location>
        <begin position="246"/>
        <end position="257"/>
    </location>
</feature>
<dbReference type="RefSeq" id="WP_141283432.1">
    <property type="nucleotide sequence ID" value="NZ_BAAAWK010000001.1"/>
</dbReference>
<comment type="caution">
    <text evidence="3">The sequence shown here is derived from an EMBL/GenBank/DDBJ whole genome shotgun (WGS) entry which is preliminary data.</text>
</comment>
<dbReference type="AlphaFoldDB" id="A0A4Y3NBB8"/>
<feature type="region of interest" description="Disordered" evidence="1">
    <location>
        <begin position="239"/>
        <end position="266"/>
    </location>
</feature>
<dbReference type="InterPro" id="IPR036388">
    <property type="entry name" value="WH-like_DNA-bd_sf"/>
</dbReference>
<reference evidence="3 4" key="1">
    <citation type="submission" date="2019-06" db="EMBL/GenBank/DDBJ databases">
        <title>Whole genome shotgun sequence of Paenarthrobacter aurescens NBRC 12136.</title>
        <authorList>
            <person name="Hosoyama A."/>
            <person name="Uohara A."/>
            <person name="Ohji S."/>
            <person name="Ichikawa N."/>
        </authorList>
    </citation>
    <scope>NUCLEOTIDE SEQUENCE [LARGE SCALE GENOMIC DNA]</scope>
    <source>
        <strain evidence="3 4">NBRC 12136</strain>
    </source>
</reference>
<keyword evidence="4" id="KW-1185">Reference proteome</keyword>
<keyword evidence="3" id="KW-0378">Hydrolase</keyword>
<dbReference type="InterPro" id="IPR054105">
    <property type="entry name" value="WHD_NrtR"/>
</dbReference>
<dbReference type="SUPFAM" id="SSF46785">
    <property type="entry name" value="Winged helix' DNA-binding domain"/>
    <property type="match status" value="1"/>
</dbReference>
<dbReference type="InterPro" id="IPR015797">
    <property type="entry name" value="NUDIX_hydrolase-like_dom_sf"/>
</dbReference>
<dbReference type="OrthoDB" id="9786141at2"/>
<dbReference type="Gene3D" id="1.10.10.10">
    <property type="entry name" value="Winged helix-like DNA-binding domain superfamily/Winged helix DNA-binding domain"/>
    <property type="match status" value="1"/>
</dbReference>
<name>A0A4Y3NBB8_PAEAU</name>
<feature type="domain" description="Nudix hydrolase" evidence="2">
    <location>
        <begin position="24"/>
        <end position="163"/>
    </location>
</feature>
<sequence>MTQGSKSAREFLESYNPGDYPSIALTADLVVFAVSAGTLNVALVRRGGHPFKGALALPGGFVGPEESAEQAARRELAEETALDLGSLPVHLEQLATYTHPDRDPRMRVVTVAHLALLATDGTVLPEIAAGSDAAAAAWHPVHHILSSNELAFDHQAILQEGLKRLAGKMEYTTVAARLLPEEFTLTQLRTVYDAVWDTALPAGNFTRKMMPHLTDTGRKARAATGGAPAALFTAADRHIHPPLANPGTNPAGNQASKPASKVKGLV</sequence>